<dbReference type="PROSITE" id="PS00028">
    <property type="entry name" value="ZINC_FINGER_C2H2_1"/>
    <property type="match status" value="1"/>
</dbReference>
<feature type="domain" description="C2H2-type" evidence="3">
    <location>
        <begin position="233"/>
        <end position="260"/>
    </location>
</feature>
<comment type="caution">
    <text evidence="4">The sequence shown here is derived from an EMBL/GenBank/DDBJ whole genome shotgun (WGS) entry which is preliminary data.</text>
</comment>
<feature type="region of interest" description="Disordered" evidence="2">
    <location>
        <begin position="127"/>
        <end position="159"/>
    </location>
</feature>
<dbReference type="Gene3D" id="3.30.160.60">
    <property type="entry name" value="Classic Zinc Finger"/>
    <property type="match status" value="2"/>
</dbReference>
<evidence type="ECO:0000313" key="4">
    <source>
        <dbReference type="EMBL" id="KAL2843459.1"/>
    </source>
</evidence>
<accession>A0ABR4JTT0</accession>
<proteinExistence type="predicted"/>
<dbReference type="InterPro" id="IPR013087">
    <property type="entry name" value="Znf_C2H2_type"/>
</dbReference>
<dbReference type="EMBL" id="JBFXLR010000046">
    <property type="protein sequence ID" value="KAL2843459.1"/>
    <property type="molecule type" value="Genomic_DNA"/>
</dbReference>
<keyword evidence="1" id="KW-0862">Zinc</keyword>
<dbReference type="InterPro" id="IPR036236">
    <property type="entry name" value="Znf_C2H2_sf"/>
</dbReference>
<dbReference type="PROSITE" id="PS50157">
    <property type="entry name" value="ZINC_FINGER_C2H2_2"/>
    <property type="match status" value="1"/>
</dbReference>
<evidence type="ECO:0000256" key="1">
    <source>
        <dbReference type="PROSITE-ProRule" id="PRU00042"/>
    </source>
</evidence>
<keyword evidence="1" id="KW-0863">Zinc-finger</keyword>
<name>A0ABR4JTT0_9EURO</name>
<reference evidence="4 5" key="1">
    <citation type="submission" date="2024-07" db="EMBL/GenBank/DDBJ databases">
        <title>Section-level genome sequencing and comparative genomics of Aspergillus sections Usti and Cavernicolus.</title>
        <authorList>
            <consortium name="Lawrence Berkeley National Laboratory"/>
            <person name="Nybo J.L."/>
            <person name="Vesth T.C."/>
            <person name="Theobald S."/>
            <person name="Frisvad J.C."/>
            <person name="Larsen T.O."/>
            <person name="Kjaerboelling I."/>
            <person name="Rothschild-Mancinelli K."/>
            <person name="Lyhne E.K."/>
            <person name="Kogle M.E."/>
            <person name="Barry K."/>
            <person name="Clum A."/>
            <person name="Na H."/>
            <person name="Ledsgaard L."/>
            <person name="Lin J."/>
            <person name="Lipzen A."/>
            <person name="Kuo A."/>
            <person name="Riley R."/>
            <person name="Mondo S."/>
            <person name="LaButti K."/>
            <person name="Haridas S."/>
            <person name="Pangalinan J."/>
            <person name="Salamov A.A."/>
            <person name="Simmons B.A."/>
            <person name="Magnuson J.K."/>
            <person name="Chen J."/>
            <person name="Drula E."/>
            <person name="Henrissat B."/>
            <person name="Wiebenga A."/>
            <person name="Lubbers R.J."/>
            <person name="Gomes A.C."/>
            <person name="Macurrencykelacurrency M.R."/>
            <person name="Stajich J."/>
            <person name="Grigoriev I.V."/>
            <person name="Mortensen U.H."/>
            <person name="De vries R.P."/>
            <person name="Baker S.E."/>
            <person name="Andersen M.R."/>
        </authorList>
    </citation>
    <scope>NUCLEOTIDE SEQUENCE [LARGE SCALE GENOMIC DNA]</scope>
    <source>
        <strain evidence="4 5">CBS 756.74</strain>
    </source>
</reference>
<dbReference type="RefSeq" id="XP_070895637.1">
    <property type="nucleotide sequence ID" value="XM_071041235.1"/>
</dbReference>
<gene>
    <name evidence="4" type="ORF">BJX68DRAFT_244007</name>
</gene>
<organism evidence="4 5">
    <name type="scientific">Aspergillus pseudodeflectus</name>
    <dbReference type="NCBI Taxonomy" id="176178"/>
    <lineage>
        <taxon>Eukaryota</taxon>
        <taxon>Fungi</taxon>
        <taxon>Dikarya</taxon>
        <taxon>Ascomycota</taxon>
        <taxon>Pezizomycotina</taxon>
        <taxon>Eurotiomycetes</taxon>
        <taxon>Eurotiomycetidae</taxon>
        <taxon>Eurotiales</taxon>
        <taxon>Aspergillaceae</taxon>
        <taxon>Aspergillus</taxon>
        <taxon>Aspergillus subgen. Nidulantes</taxon>
    </lineage>
</organism>
<keyword evidence="5" id="KW-1185">Reference proteome</keyword>
<dbReference type="SUPFAM" id="SSF57667">
    <property type="entry name" value="beta-beta-alpha zinc fingers"/>
    <property type="match status" value="1"/>
</dbReference>
<evidence type="ECO:0000313" key="5">
    <source>
        <dbReference type="Proteomes" id="UP001610444"/>
    </source>
</evidence>
<protein>
    <recommendedName>
        <fullName evidence="3">C2H2-type domain-containing protein</fullName>
    </recommendedName>
</protein>
<dbReference type="GeneID" id="98156399"/>
<dbReference type="SMART" id="SM00355">
    <property type="entry name" value="ZnF_C2H2"/>
    <property type="match status" value="2"/>
</dbReference>
<evidence type="ECO:0000256" key="2">
    <source>
        <dbReference type="SAM" id="MobiDB-lite"/>
    </source>
</evidence>
<sequence>MVACPVALFFRSSLSFPAIMKSSLYLQAPSDAMQQPISTSQSVLNHTEDQRNSHPYISPASLHPTANSQLLALSVVQELPLLSNQDTELLPDFRLVPGDRPDPAAWSSMRAVEWNDSTTLLAQPLVNEPWMSTRPPDSSTDRRDQIPANGASGYHFADPPELSLQERGERISHWTPNSPPAGQSLVYPSIEDPSYFERTLRCEWAGCRSVTVFRRESDLMRHIKTIHVSPKAHRCTQLNCAMAFGRKDHLKAHQKTHHGW</sequence>
<keyword evidence="1" id="KW-0479">Metal-binding</keyword>
<dbReference type="Proteomes" id="UP001610444">
    <property type="component" value="Unassembled WGS sequence"/>
</dbReference>
<evidence type="ECO:0000259" key="3">
    <source>
        <dbReference type="PROSITE" id="PS50157"/>
    </source>
</evidence>